<feature type="binding site" evidence="7">
    <location>
        <position position="156"/>
    </location>
    <ligand>
        <name>Mn(2+)</name>
        <dbReference type="ChEBI" id="CHEBI:29035"/>
    </ligand>
</feature>
<evidence type="ECO:0000313" key="9">
    <source>
        <dbReference type="EMBL" id="MBO3664820.1"/>
    </source>
</evidence>
<feature type="transmembrane region" description="Helical" evidence="8">
    <location>
        <begin position="458"/>
        <end position="486"/>
    </location>
</feature>
<evidence type="ECO:0000256" key="7">
    <source>
        <dbReference type="PIRSR" id="PIRSR605150-3"/>
    </source>
</evidence>
<dbReference type="SUPFAM" id="SSF53448">
    <property type="entry name" value="Nucleotide-diphospho-sugar transferases"/>
    <property type="match status" value="2"/>
</dbReference>
<dbReference type="InterPro" id="IPR050321">
    <property type="entry name" value="Glycosyltr_2/OpgH_subfam"/>
</dbReference>
<evidence type="ECO:0000256" key="3">
    <source>
        <dbReference type="ARBA" id="ARBA00022679"/>
    </source>
</evidence>
<gene>
    <name evidence="9" type="ORF">J5V96_15090</name>
</gene>
<evidence type="ECO:0000256" key="1">
    <source>
        <dbReference type="ARBA" id="ARBA00004127"/>
    </source>
</evidence>
<feature type="binding site" evidence="7">
    <location>
        <position position="136"/>
    </location>
    <ligand>
        <name>Mn(2+)</name>
        <dbReference type="ChEBI" id="CHEBI:29035"/>
    </ligand>
</feature>
<name>A0A939QM85_9MICO</name>
<dbReference type="Pfam" id="PF03552">
    <property type="entry name" value="Cellulose_synt"/>
    <property type="match status" value="1"/>
</dbReference>
<dbReference type="GO" id="GO:0012505">
    <property type="term" value="C:endomembrane system"/>
    <property type="evidence" value="ECO:0007669"/>
    <property type="project" value="UniProtKB-SubCell"/>
</dbReference>
<dbReference type="Proteomes" id="UP000680132">
    <property type="component" value="Unassembled WGS sequence"/>
</dbReference>
<dbReference type="InterPro" id="IPR005150">
    <property type="entry name" value="Cellulose_synth"/>
</dbReference>
<proteinExistence type="predicted"/>
<organism evidence="9 10">
    <name type="scientific">Microbacterium stercoris</name>
    <dbReference type="NCBI Taxonomy" id="2820289"/>
    <lineage>
        <taxon>Bacteria</taxon>
        <taxon>Bacillati</taxon>
        <taxon>Actinomycetota</taxon>
        <taxon>Actinomycetes</taxon>
        <taxon>Micrococcales</taxon>
        <taxon>Microbacteriaceae</taxon>
        <taxon>Microbacterium</taxon>
    </lineage>
</organism>
<keyword evidence="10" id="KW-1185">Reference proteome</keyword>
<dbReference type="GO" id="GO:0016760">
    <property type="term" value="F:cellulose synthase (UDP-forming) activity"/>
    <property type="evidence" value="ECO:0007669"/>
    <property type="project" value="InterPro"/>
</dbReference>
<evidence type="ECO:0000256" key="5">
    <source>
        <dbReference type="ARBA" id="ARBA00022989"/>
    </source>
</evidence>
<feature type="transmembrane region" description="Helical" evidence="8">
    <location>
        <begin position="498"/>
        <end position="520"/>
    </location>
</feature>
<dbReference type="InterPro" id="IPR029044">
    <property type="entry name" value="Nucleotide-diphossugar_trans"/>
</dbReference>
<evidence type="ECO:0000256" key="2">
    <source>
        <dbReference type="ARBA" id="ARBA00022676"/>
    </source>
</evidence>
<dbReference type="Gene3D" id="3.90.550.10">
    <property type="entry name" value="Spore Coat Polysaccharide Biosynthesis Protein SpsA, Chain A"/>
    <property type="match status" value="2"/>
</dbReference>
<keyword evidence="6 8" id="KW-0472">Membrane</keyword>
<dbReference type="EMBL" id="JAGFOA010000007">
    <property type="protein sequence ID" value="MBO3664820.1"/>
    <property type="molecule type" value="Genomic_DNA"/>
</dbReference>
<keyword evidence="5 8" id="KW-1133">Transmembrane helix</keyword>
<dbReference type="PANTHER" id="PTHR43867">
    <property type="entry name" value="CELLULOSE SYNTHASE CATALYTIC SUBUNIT A [UDP-FORMING]"/>
    <property type="match status" value="1"/>
</dbReference>
<dbReference type="GO" id="GO:0005886">
    <property type="term" value="C:plasma membrane"/>
    <property type="evidence" value="ECO:0007669"/>
    <property type="project" value="TreeGrafter"/>
</dbReference>
<feature type="transmembrane region" description="Helical" evidence="8">
    <location>
        <begin position="616"/>
        <end position="634"/>
    </location>
</feature>
<reference evidence="9" key="1">
    <citation type="submission" date="2021-03" db="EMBL/GenBank/DDBJ databases">
        <title>Microbacterium sp. nov., a novel actinobacterium isolated from cow dung.</title>
        <authorList>
            <person name="Zhang L."/>
        </authorList>
    </citation>
    <scope>NUCLEOTIDE SEQUENCE</scope>
    <source>
        <strain evidence="9">NEAU-LLB</strain>
    </source>
</reference>
<keyword evidence="4 8" id="KW-0812">Transmembrane</keyword>
<comment type="caution">
    <text evidence="9">The sequence shown here is derived from an EMBL/GenBank/DDBJ whole genome shotgun (WGS) entry which is preliminary data.</text>
</comment>
<dbReference type="PANTHER" id="PTHR43867:SF2">
    <property type="entry name" value="CELLULOSE SYNTHASE CATALYTIC SUBUNIT A [UDP-FORMING]"/>
    <property type="match status" value="1"/>
</dbReference>
<evidence type="ECO:0000313" key="10">
    <source>
        <dbReference type="Proteomes" id="UP000680132"/>
    </source>
</evidence>
<evidence type="ECO:0000256" key="4">
    <source>
        <dbReference type="ARBA" id="ARBA00022692"/>
    </source>
</evidence>
<keyword evidence="2" id="KW-0328">Glycosyltransferase</keyword>
<sequence length="649" mass="71229">MLAVLTLLSGTAYLVWRWGWSLNLAHWWIAIPLVIAETYALIDGALFAVTIWRLKVRGAAPAPPRDATVDVFITTYNEPIELVAATARAAKAIDWPHLTWILDDGARPEMRAVADELGVGYITRSADWDGKTRHAKAGNLNNALFQTSGEFLLILDADQIPEPQIVSKMLGWFEDPQVALVQSPQWFSNVTDSDPLGSQAPLFYGPVQQGKDGWNAAFFCGSNAMLRREALMQLGIAGYVRQTERSARSALTASRRVLADAERQLSRQAGAETARDAVRGLRAAVEGALARIGAGDPVQSVTWDFQRSVDETSRALVSNDLESIRRDLRELGALPDDGMSFLDERATTRLADREWSPLTAIERVSALIHAVNVDRSDEALPVMPVSSLSVTEDMETCMLLHSHGWKSVYHHEILATGLAPEDLATMLTQRLRWAQGTMQVLLRLNPLTKRGLSIGQRLSYFATMWSYLTGFAALVFLAAPILYLTLGATPVEAWGTTFLAFFLPYFIVNQALFAVVGYGVKTWRGQQYTLALFPIWIKALTTAAANVWFGRPLGFAVTDKSGASGRQRFPVRLIWPQLAFMGGLLLSVVIGIILLLTPGLAPPVGPLTPIGVVINSVWAVYDVVVLSVIVRAALYRGPEGGNLPNEKER</sequence>
<evidence type="ECO:0000256" key="8">
    <source>
        <dbReference type="SAM" id="Phobius"/>
    </source>
</evidence>
<feature type="transmembrane region" description="Helical" evidence="8">
    <location>
        <begin position="573"/>
        <end position="596"/>
    </location>
</feature>
<keyword evidence="3" id="KW-0808">Transferase</keyword>
<dbReference type="AlphaFoldDB" id="A0A939QM85"/>
<dbReference type="GO" id="GO:0030244">
    <property type="term" value="P:cellulose biosynthetic process"/>
    <property type="evidence" value="ECO:0007669"/>
    <property type="project" value="InterPro"/>
</dbReference>
<accession>A0A939QM85</accession>
<evidence type="ECO:0000256" key="6">
    <source>
        <dbReference type="ARBA" id="ARBA00023136"/>
    </source>
</evidence>
<dbReference type="CDD" id="cd06421">
    <property type="entry name" value="CESA_CelA_like"/>
    <property type="match status" value="1"/>
</dbReference>
<protein>
    <submittedName>
        <fullName evidence="9">Glycosyltransferase</fullName>
    </submittedName>
</protein>
<comment type="subcellular location">
    <subcellularLocation>
        <location evidence="1">Endomembrane system</location>
        <topology evidence="1">Multi-pass membrane protein</topology>
    </subcellularLocation>
</comment>